<dbReference type="GO" id="GO:0046491">
    <property type="term" value="P:L-methylmalonyl-CoA metabolic process"/>
    <property type="evidence" value="ECO:0007669"/>
    <property type="project" value="TreeGrafter"/>
</dbReference>
<dbReference type="PANTHER" id="PTHR43048">
    <property type="entry name" value="METHYLMALONYL-COA EPIMERASE"/>
    <property type="match status" value="1"/>
</dbReference>
<dbReference type="GO" id="GO:0004462">
    <property type="term" value="F:lactoylglutathione lyase activity"/>
    <property type="evidence" value="ECO:0007669"/>
    <property type="project" value="InterPro"/>
</dbReference>
<feature type="domain" description="VOC" evidence="2">
    <location>
        <begin position="8"/>
        <end position="130"/>
    </location>
</feature>
<protein>
    <submittedName>
        <fullName evidence="3">VOC family protein</fullName>
    </submittedName>
</protein>
<dbReference type="PROSITE" id="PS00934">
    <property type="entry name" value="GLYOXALASE_I_1"/>
    <property type="match status" value="1"/>
</dbReference>
<keyword evidence="1" id="KW-0479">Metal-binding</keyword>
<dbReference type="EMBL" id="WUWG01000007">
    <property type="protein sequence ID" value="MXU66651.1"/>
    <property type="molecule type" value="Genomic_DNA"/>
</dbReference>
<dbReference type="GO" id="GO:0046872">
    <property type="term" value="F:metal ion binding"/>
    <property type="evidence" value="ECO:0007669"/>
    <property type="project" value="UniProtKB-KW"/>
</dbReference>
<gene>
    <name evidence="3" type="ORF">GSH16_14475</name>
</gene>
<dbReference type="Pfam" id="PF00903">
    <property type="entry name" value="Glyoxalase"/>
    <property type="match status" value="1"/>
</dbReference>
<dbReference type="Gene3D" id="3.10.180.10">
    <property type="entry name" value="2,3-Dihydroxybiphenyl 1,2-Dioxygenase, domain 1"/>
    <property type="match status" value="1"/>
</dbReference>
<dbReference type="AlphaFoldDB" id="A0A6B0U717"/>
<evidence type="ECO:0000313" key="4">
    <source>
        <dbReference type="Proteomes" id="UP000436016"/>
    </source>
</evidence>
<name>A0A6B0U717_9RHOB</name>
<accession>A0A6B0U717</accession>
<reference evidence="3 4" key="1">
    <citation type="submission" date="2019-12" db="EMBL/GenBank/DDBJ databases">
        <title>Strain KN286 was isolated from seawater, which was collected from Caroline Seamount in the tropical western Pacific.</title>
        <authorList>
            <person name="Wang Q."/>
        </authorList>
    </citation>
    <scope>NUCLEOTIDE SEQUENCE [LARGE SCALE GENOMIC DNA]</scope>
    <source>
        <strain evidence="3 4">KN286</strain>
    </source>
</reference>
<dbReference type="InterPro" id="IPR004360">
    <property type="entry name" value="Glyas_Fos-R_dOase_dom"/>
</dbReference>
<dbReference type="InterPro" id="IPR037523">
    <property type="entry name" value="VOC_core"/>
</dbReference>
<evidence type="ECO:0000256" key="1">
    <source>
        <dbReference type="ARBA" id="ARBA00022723"/>
    </source>
</evidence>
<dbReference type="Proteomes" id="UP000436016">
    <property type="component" value="Unassembled WGS sequence"/>
</dbReference>
<sequence>MTQTPITGIGHVALKVADLDRTLAFYRDRLGFPEMLRLHKDDGSVWLVYLRITDTQYLEIFPGAEGDTGPGPDANAVHHICWTVEDLDATCRWLEEQGVVLTIPPQLGLDGNRQAWLADPDGHRIELMEMAADSLQARAIARLAGSGPEGAQSSSNDR</sequence>
<dbReference type="GO" id="GO:0004493">
    <property type="term" value="F:methylmalonyl-CoA epimerase activity"/>
    <property type="evidence" value="ECO:0007669"/>
    <property type="project" value="TreeGrafter"/>
</dbReference>
<evidence type="ECO:0000313" key="3">
    <source>
        <dbReference type="EMBL" id="MXU66651.1"/>
    </source>
</evidence>
<dbReference type="PANTHER" id="PTHR43048:SF3">
    <property type="entry name" value="METHYLMALONYL-COA EPIMERASE, MITOCHONDRIAL"/>
    <property type="match status" value="1"/>
</dbReference>
<keyword evidence="4" id="KW-1185">Reference proteome</keyword>
<proteinExistence type="predicted"/>
<dbReference type="InterPro" id="IPR029068">
    <property type="entry name" value="Glyas_Bleomycin-R_OHBP_Dase"/>
</dbReference>
<dbReference type="CDD" id="cd06587">
    <property type="entry name" value="VOC"/>
    <property type="match status" value="1"/>
</dbReference>
<dbReference type="SUPFAM" id="SSF54593">
    <property type="entry name" value="Glyoxalase/Bleomycin resistance protein/Dihydroxybiphenyl dioxygenase"/>
    <property type="match status" value="1"/>
</dbReference>
<comment type="caution">
    <text evidence="3">The sequence shown here is derived from an EMBL/GenBank/DDBJ whole genome shotgun (WGS) entry which is preliminary data.</text>
</comment>
<dbReference type="InterPro" id="IPR018146">
    <property type="entry name" value="Glyoxalase_1_CS"/>
</dbReference>
<organism evidence="3 4">
    <name type="scientific">Oceanomicrobium pacificus</name>
    <dbReference type="NCBI Taxonomy" id="2692916"/>
    <lineage>
        <taxon>Bacteria</taxon>
        <taxon>Pseudomonadati</taxon>
        <taxon>Pseudomonadota</taxon>
        <taxon>Alphaproteobacteria</taxon>
        <taxon>Rhodobacterales</taxon>
        <taxon>Paracoccaceae</taxon>
        <taxon>Oceanomicrobium</taxon>
    </lineage>
</organism>
<dbReference type="RefSeq" id="WP_160856321.1">
    <property type="nucleotide sequence ID" value="NZ_WUWG01000007.1"/>
</dbReference>
<dbReference type="InterPro" id="IPR051785">
    <property type="entry name" value="MMCE/EMCE_epimerase"/>
</dbReference>
<dbReference type="PROSITE" id="PS51819">
    <property type="entry name" value="VOC"/>
    <property type="match status" value="1"/>
</dbReference>
<evidence type="ECO:0000259" key="2">
    <source>
        <dbReference type="PROSITE" id="PS51819"/>
    </source>
</evidence>